<reference evidence="1" key="1">
    <citation type="submission" date="2020-05" db="EMBL/GenBank/DDBJ databases">
        <authorList>
            <person name="Chiriac C."/>
            <person name="Salcher M."/>
            <person name="Ghai R."/>
            <person name="Kavagutti S V."/>
        </authorList>
    </citation>
    <scope>NUCLEOTIDE SEQUENCE</scope>
</reference>
<dbReference type="EMBL" id="LR797824">
    <property type="protein sequence ID" value="CAB4241616.1"/>
    <property type="molecule type" value="Genomic_DNA"/>
</dbReference>
<name>A0A6J5T9P0_9CAUD</name>
<proteinExistence type="predicted"/>
<evidence type="ECO:0000313" key="1">
    <source>
        <dbReference type="EMBL" id="CAB4241616.1"/>
    </source>
</evidence>
<sequence>MAISNRIPEGRWDTNEQRSHYWMVYKKFHYFHDASGNEYIEIQRQVREAIAEVRSQLEEHQIDIINVATQQFMDTMRDGTCLGVAVAFKSREDLAMAKILVECDSVYGL</sequence>
<gene>
    <name evidence="1" type="ORF">UFOVP71_154</name>
</gene>
<organism evidence="1">
    <name type="scientific">uncultured Caudovirales phage</name>
    <dbReference type="NCBI Taxonomy" id="2100421"/>
    <lineage>
        <taxon>Viruses</taxon>
        <taxon>Duplodnaviria</taxon>
        <taxon>Heunggongvirae</taxon>
        <taxon>Uroviricota</taxon>
        <taxon>Caudoviricetes</taxon>
        <taxon>Peduoviridae</taxon>
        <taxon>Maltschvirus</taxon>
        <taxon>Maltschvirus maltsch</taxon>
    </lineage>
</organism>
<accession>A0A6J5T9P0</accession>
<protein>
    <submittedName>
        <fullName evidence="1">Uncharacterized protein</fullName>
    </submittedName>
</protein>